<dbReference type="InterPro" id="IPR013249">
    <property type="entry name" value="RNA_pol_sigma70_r4_t2"/>
</dbReference>
<dbReference type="InterPro" id="IPR013325">
    <property type="entry name" value="RNA_pol_sigma_r2"/>
</dbReference>
<dbReference type="InterPro" id="IPR013324">
    <property type="entry name" value="RNA_pol_sigma_r3/r4-like"/>
</dbReference>
<sequence length="185" mass="21210">MMPTRDRPDTTLDGEAVERTAPPRADHDFDEFYAANVRSLTSQLLAYTGNKAEAEDLVAEAFCRALARWKKVREYQNPTAWVRRVAWNLATSQLRRRGVVQRFLNRQRETHETAPDGDRVDLMRALSSIQPNHRKAVILRYMAGLTVTEIAEQEGAAEATVRSWLFRGKAALAERLSIQDEREQR</sequence>
<name>A0A9X3PJX7_9ACTN</name>
<comment type="similarity">
    <text evidence="1">Belongs to the sigma-70 factor family. ECF subfamily.</text>
</comment>
<comment type="caution">
    <text evidence="9">The sequence shown here is derived from an EMBL/GenBank/DDBJ whole genome shotgun (WGS) entry which is preliminary data.</text>
</comment>
<evidence type="ECO:0000313" key="12">
    <source>
        <dbReference type="Proteomes" id="UP001183604"/>
    </source>
</evidence>
<dbReference type="Pfam" id="PF04542">
    <property type="entry name" value="Sigma70_r2"/>
    <property type="match status" value="1"/>
</dbReference>
<feature type="domain" description="RNA polymerase sigma factor 70 region 4 type 2" evidence="8">
    <location>
        <begin position="120"/>
        <end position="172"/>
    </location>
</feature>
<evidence type="ECO:0000259" key="7">
    <source>
        <dbReference type="Pfam" id="PF04542"/>
    </source>
</evidence>
<dbReference type="GO" id="GO:0016987">
    <property type="term" value="F:sigma factor activity"/>
    <property type="evidence" value="ECO:0007669"/>
    <property type="project" value="UniProtKB-KW"/>
</dbReference>
<keyword evidence="3" id="KW-0731">Sigma factor</keyword>
<evidence type="ECO:0000256" key="4">
    <source>
        <dbReference type="ARBA" id="ARBA00023125"/>
    </source>
</evidence>
<organism evidence="9 11">
    <name type="scientific">Glycomyces lechevalierae</name>
    <dbReference type="NCBI Taxonomy" id="256034"/>
    <lineage>
        <taxon>Bacteria</taxon>
        <taxon>Bacillati</taxon>
        <taxon>Actinomycetota</taxon>
        <taxon>Actinomycetes</taxon>
        <taxon>Glycomycetales</taxon>
        <taxon>Glycomycetaceae</taxon>
        <taxon>Glycomyces</taxon>
    </lineage>
</organism>
<dbReference type="PANTHER" id="PTHR43133:SF50">
    <property type="entry name" value="ECF RNA POLYMERASE SIGMA FACTOR SIGM"/>
    <property type="match status" value="1"/>
</dbReference>
<dbReference type="GO" id="GO:0003677">
    <property type="term" value="F:DNA binding"/>
    <property type="evidence" value="ECO:0007669"/>
    <property type="project" value="UniProtKB-KW"/>
</dbReference>
<dbReference type="EMBL" id="JAPZVQ010000005">
    <property type="protein sequence ID" value="MDA1385415.1"/>
    <property type="molecule type" value="Genomic_DNA"/>
</dbReference>
<evidence type="ECO:0000256" key="5">
    <source>
        <dbReference type="ARBA" id="ARBA00023163"/>
    </source>
</evidence>
<keyword evidence="2" id="KW-0805">Transcription regulation</keyword>
<dbReference type="Proteomes" id="UP001145799">
    <property type="component" value="Unassembled WGS sequence"/>
</dbReference>
<keyword evidence="12" id="KW-1185">Reference proteome</keyword>
<keyword evidence="5" id="KW-0804">Transcription</keyword>
<dbReference type="InterPro" id="IPR007627">
    <property type="entry name" value="RNA_pol_sigma70_r2"/>
</dbReference>
<dbReference type="GO" id="GO:0006352">
    <property type="term" value="P:DNA-templated transcription initiation"/>
    <property type="evidence" value="ECO:0007669"/>
    <property type="project" value="InterPro"/>
</dbReference>
<reference evidence="10 12" key="2">
    <citation type="submission" date="2023-07" db="EMBL/GenBank/DDBJ databases">
        <title>Sequencing the genomes of 1000 actinobacteria strains.</title>
        <authorList>
            <person name="Klenk H.-P."/>
        </authorList>
    </citation>
    <scope>NUCLEOTIDE SEQUENCE [LARGE SCALE GENOMIC DNA]</scope>
    <source>
        <strain evidence="10 12">DSM 44724</strain>
    </source>
</reference>
<gene>
    <name evidence="10" type="ORF">J2S69_003468</name>
    <name evidence="9" type="ORF">O2L01_10490</name>
</gene>
<dbReference type="InterPro" id="IPR036388">
    <property type="entry name" value="WH-like_DNA-bd_sf"/>
</dbReference>
<protein>
    <submittedName>
        <fullName evidence="10">RNA polymerase sigma-70 factor (ECF subfamily)</fullName>
    </submittedName>
    <submittedName>
        <fullName evidence="9">Sigma-70 family RNA polymerase sigma factor</fullName>
    </submittedName>
</protein>
<keyword evidence="4" id="KW-0238">DNA-binding</keyword>
<evidence type="ECO:0000313" key="10">
    <source>
        <dbReference type="EMBL" id="MDR7339749.1"/>
    </source>
</evidence>
<feature type="compositionally biased region" description="Basic and acidic residues" evidence="6">
    <location>
        <begin position="1"/>
        <end position="10"/>
    </location>
</feature>
<dbReference type="Pfam" id="PF08281">
    <property type="entry name" value="Sigma70_r4_2"/>
    <property type="match status" value="1"/>
</dbReference>
<dbReference type="Gene3D" id="1.10.1740.10">
    <property type="match status" value="1"/>
</dbReference>
<dbReference type="NCBIfam" id="TIGR02937">
    <property type="entry name" value="sigma70-ECF"/>
    <property type="match status" value="1"/>
</dbReference>
<dbReference type="InterPro" id="IPR039425">
    <property type="entry name" value="RNA_pol_sigma-70-like"/>
</dbReference>
<evidence type="ECO:0000256" key="6">
    <source>
        <dbReference type="SAM" id="MobiDB-lite"/>
    </source>
</evidence>
<dbReference type="PANTHER" id="PTHR43133">
    <property type="entry name" value="RNA POLYMERASE ECF-TYPE SIGMA FACTO"/>
    <property type="match status" value="1"/>
</dbReference>
<evidence type="ECO:0000256" key="3">
    <source>
        <dbReference type="ARBA" id="ARBA00023082"/>
    </source>
</evidence>
<proteinExistence type="inferred from homology"/>
<dbReference type="Gene3D" id="1.10.10.10">
    <property type="entry name" value="Winged helix-like DNA-binding domain superfamily/Winged helix DNA-binding domain"/>
    <property type="match status" value="1"/>
</dbReference>
<evidence type="ECO:0000313" key="9">
    <source>
        <dbReference type="EMBL" id="MDA1385415.1"/>
    </source>
</evidence>
<accession>A0A9X3PJX7</accession>
<dbReference type="AlphaFoldDB" id="A0A9X3PJX7"/>
<dbReference type="CDD" id="cd06171">
    <property type="entry name" value="Sigma70_r4"/>
    <property type="match status" value="1"/>
</dbReference>
<dbReference type="SUPFAM" id="SSF88946">
    <property type="entry name" value="Sigma2 domain of RNA polymerase sigma factors"/>
    <property type="match status" value="1"/>
</dbReference>
<dbReference type="SUPFAM" id="SSF88659">
    <property type="entry name" value="Sigma3 and sigma4 domains of RNA polymerase sigma factors"/>
    <property type="match status" value="1"/>
</dbReference>
<reference evidence="9" key="1">
    <citation type="submission" date="2022-12" db="EMBL/GenBank/DDBJ databases">
        <title>Gycomyces niveus sp.nov., a novel actinomycete isolated from soil in Shouguang.</title>
        <authorList>
            <person name="Yang X."/>
        </authorList>
    </citation>
    <scope>NUCLEOTIDE SEQUENCE</scope>
    <source>
        <strain evidence="9">DSM 44724</strain>
    </source>
</reference>
<dbReference type="EMBL" id="JAVDYD010000001">
    <property type="protein sequence ID" value="MDR7339749.1"/>
    <property type="molecule type" value="Genomic_DNA"/>
</dbReference>
<dbReference type="RefSeq" id="WP_270121879.1">
    <property type="nucleotide sequence ID" value="NZ_BAAAOM010000004.1"/>
</dbReference>
<dbReference type="InterPro" id="IPR014284">
    <property type="entry name" value="RNA_pol_sigma-70_dom"/>
</dbReference>
<evidence type="ECO:0000259" key="8">
    <source>
        <dbReference type="Pfam" id="PF08281"/>
    </source>
</evidence>
<dbReference type="Proteomes" id="UP001183604">
    <property type="component" value="Unassembled WGS sequence"/>
</dbReference>
<evidence type="ECO:0000256" key="1">
    <source>
        <dbReference type="ARBA" id="ARBA00010641"/>
    </source>
</evidence>
<evidence type="ECO:0000313" key="11">
    <source>
        <dbReference type="Proteomes" id="UP001145799"/>
    </source>
</evidence>
<feature type="region of interest" description="Disordered" evidence="6">
    <location>
        <begin position="1"/>
        <end position="25"/>
    </location>
</feature>
<evidence type="ECO:0000256" key="2">
    <source>
        <dbReference type="ARBA" id="ARBA00023015"/>
    </source>
</evidence>
<feature type="domain" description="RNA polymerase sigma-70 region 2" evidence="7">
    <location>
        <begin position="33"/>
        <end position="98"/>
    </location>
</feature>